<dbReference type="RefSeq" id="WP_284138751.1">
    <property type="nucleotide sequence ID" value="NZ_JASJUT010000016.1"/>
</dbReference>
<evidence type="ECO:0000313" key="5">
    <source>
        <dbReference type="EMBL" id="MDK2598323.1"/>
    </source>
</evidence>
<dbReference type="PANTHER" id="PTHR10272:SF0">
    <property type="entry name" value="PLATELET-ACTIVATING FACTOR ACETYLHYDROLASE"/>
    <property type="match status" value="1"/>
</dbReference>
<keyword evidence="1" id="KW-0378">Hydrolase</keyword>
<feature type="signal peptide" evidence="4">
    <location>
        <begin position="1"/>
        <end position="25"/>
    </location>
</feature>
<evidence type="ECO:0008006" key="7">
    <source>
        <dbReference type="Google" id="ProtNLM"/>
    </source>
</evidence>
<evidence type="ECO:0000256" key="1">
    <source>
        <dbReference type="ARBA" id="ARBA00022801"/>
    </source>
</evidence>
<evidence type="ECO:0000313" key="6">
    <source>
        <dbReference type="Proteomes" id="UP001231915"/>
    </source>
</evidence>
<keyword evidence="2" id="KW-0442">Lipid degradation</keyword>
<dbReference type="EMBL" id="JASJUT010000016">
    <property type="protein sequence ID" value="MDK2598323.1"/>
    <property type="molecule type" value="Genomic_DNA"/>
</dbReference>
<gene>
    <name evidence="5" type="ORF">QNM18_25035</name>
</gene>
<accession>A0ABT7ETJ5</accession>
<evidence type="ECO:0000256" key="2">
    <source>
        <dbReference type="ARBA" id="ARBA00022963"/>
    </source>
</evidence>
<organism evidence="5 6">
    <name type="scientific">Pseudoalteromonas obscura</name>
    <dbReference type="NCBI Taxonomy" id="3048491"/>
    <lineage>
        <taxon>Bacteria</taxon>
        <taxon>Pseudomonadati</taxon>
        <taxon>Pseudomonadota</taxon>
        <taxon>Gammaproteobacteria</taxon>
        <taxon>Alteromonadales</taxon>
        <taxon>Pseudoalteromonadaceae</taxon>
        <taxon>Pseudoalteromonas</taxon>
    </lineage>
</organism>
<keyword evidence="6" id="KW-1185">Reference proteome</keyword>
<dbReference type="PANTHER" id="PTHR10272">
    <property type="entry name" value="PLATELET-ACTIVATING FACTOR ACETYLHYDROLASE"/>
    <property type="match status" value="1"/>
</dbReference>
<evidence type="ECO:0000256" key="4">
    <source>
        <dbReference type="SAM" id="SignalP"/>
    </source>
</evidence>
<keyword evidence="4" id="KW-0732">Signal</keyword>
<sequence>MNPERLAKLLSVAIVLFLATSKVQSCESETGNNLCIYQQTISLPLKQPVGSFVVHLEDHSRNDHRTIDLGPRQLGVRFFYPAVVDNKETKLAALPDKFARVNQLIFDEVIAPPAIEKLKPLNWNIAEGAEIDDSLGALPLIILSHGYYLNPELFVITASYIASRGFLVASINHTFGSSHYAPPDSETKLTIELPQDNLGIDLAMWTADQHFVIEHLQQHSQKPESVFYNKISEKVGVIGHSYGGAAAFHSAAQSDKVDAIINLDGTIFNRKGLIIKQPFMYVHAYEEYFSEVFLNVKNKGYVAIFEDLNHLSFTDFVVFKEMIQQPQSTLQRDNKFKAIVDVANLSTGFFEHHLGNNKGYFKPPTSLSREDFSFKVFDCNSEELWPKSPMLCVYYELKDWLTQLF</sequence>
<dbReference type="Gene3D" id="3.40.50.1820">
    <property type="entry name" value="alpha/beta hydrolase"/>
    <property type="match status" value="1"/>
</dbReference>
<dbReference type="Proteomes" id="UP001231915">
    <property type="component" value="Unassembled WGS sequence"/>
</dbReference>
<evidence type="ECO:0000256" key="3">
    <source>
        <dbReference type="ARBA" id="ARBA00023098"/>
    </source>
</evidence>
<dbReference type="SUPFAM" id="SSF53474">
    <property type="entry name" value="alpha/beta-Hydrolases"/>
    <property type="match status" value="1"/>
</dbReference>
<protein>
    <recommendedName>
        <fullName evidence="7">1-alkyl-2-acetylglycerophosphocholine esterase</fullName>
    </recommendedName>
</protein>
<proteinExistence type="predicted"/>
<keyword evidence="3" id="KW-0443">Lipid metabolism</keyword>
<dbReference type="Pfam" id="PF03403">
    <property type="entry name" value="PAF-AH_p_II"/>
    <property type="match status" value="1"/>
</dbReference>
<feature type="chain" id="PRO_5046823252" description="1-alkyl-2-acetylglycerophosphocholine esterase" evidence="4">
    <location>
        <begin position="26"/>
        <end position="405"/>
    </location>
</feature>
<dbReference type="InterPro" id="IPR029058">
    <property type="entry name" value="AB_hydrolase_fold"/>
</dbReference>
<reference evidence="5 6" key="1">
    <citation type="submission" date="2023-05" db="EMBL/GenBank/DDBJ databases">
        <title>Pseudoalteromonas ardens sp. nov., Pseudoalteromonas obscura sp. nov., and Pseudoalteromonas umbrosa sp. nov., isolated from the coral Montipora capitata.</title>
        <authorList>
            <person name="Thomas E.M."/>
            <person name="Smith E.M."/>
            <person name="Papke E."/>
            <person name="Shlafstein M.D."/>
            <person name="Oline D.K."/>
            <person name="Videau P."/>
            <person name="Saw J.H."/>
            <person name="Strangman W.K."/>
            <person name="Ushijima B."/>
        </authorList>
    </citation>
    <scope>NUCLEOTIDE SEQUENCE [LARGE SCALE GENOMIC DNA]</scope>
    <source>
        <strain evidence="5 6">P94</strain>
    </source>
</reference>
<name>A0ABT7ETJ5_9GAMM</name>
<comment type="caution">
    <text evidence="5">The sequence shown here is derived from an EMBL/GenBank/DDBJ whole genome shotgun (WGS) entry which is preliminary data.</text>
</comment>